<feature type="region of interest" description="Disordered" evidence="1">
    <location>
        <begin position="1"/>
        <end position="264"/>
    </location>
</feature>
<keyword evidence="3" id="KW-1185">Reference proteome</keyword>
<evidence type="ECO:0000256" key="1">
    <source>
        <dbReference type="SAM" id="MobiDB-lite"/>
    </source>
</evidence>
<feature type="compositionally biased region" description="Gly residues" evidence="1">
    <location>
        <begin position="37"/>
        <end position="50"/>
    </location>
</feature>
<reference evidence="2 3" key="1">
    <citation type="submission" date="2017-11" db="EMBL/GenBank/DDBJ databases">
        <title>De novo assembly and phasing of dikaryotic genomes from two isolates of Puccinia coronata f. sp. avenae, the causal agent of oat crown rust.</title>
        <authorList>
            <person name="Miller M.E."/>
            <person name="Zhang Y."/>
            <person name="Omidvar V."/>
            <person name="Sperschneider J."/>
            <person name="Schwessinger B."/>
            <person name="Raley C."/>
            <person name="Palmer J.M."/>
            <person name="Garnica D."/>
            <person name="Upadhyaya N."/>
            <person name="Rathjen J."/>
            <person name="Taylor J.M."/>
            <person name="Park R.F."/>
            <person name="Dodds P.N."/>
            <person name="Hirsch C.D."/>
            <person name="Kianian S.F."/>
            <person name="Figueroa M."/>
        </authorList>
    </citation>
    <scope>NUCLEOTIDE SEQUENCE [LARGE SCALE GENOMIC DNA]</scope>
    <source>
        <strain evidence="2">12NC29</strain>
    </source>
</reference>
<dbReference type="Proteomes" id="UP000235388">
    <property type="component" value="Unassembled WGS sequence"/>
</dbReference>
<dbReference type="EMBL" id="PGCJ01000029">
    <property type="protein sequence ID" value="PLW55709.1"/>
    <property type="molecule type" value="Genomic_DNA"/>
</dbReference>
<feature type="compositionally biased region" description="Basic and acidic residues" evidence="1">
    <location>
        <begin position="171"/>
        <end position="189"/>
    </location>
</feature>
<feature type="compositionally biased region" description="Basic and acidic residues" evidence="1">
    <location>
        <begin position="63"/>
        <end position="72"/>
    </location>
</feature>
<feature type="compositionally biased region" description="Basic and acidic residues" evidence="1">
    <location>
        <begin position="208"/>
        <end position="237"/>
    </location>
</feature>
<accession>A0A2N5W0D4</accession>
<evidence type="ECO:0000313" key="2">
    <source>
        <dbReference type="EMBL" id="PLW55709.1"/>
    </source>
</evidence>
<sequence>MVPGMSKPDGDSGAQAASPGLGGMGKSNIASMFTGKGSEGGGGGIGGGGKLDIKSLIAKLKAKGGEVTKRSTEPTGNLVWKREDASKAKPAESEQAPPPVSPPKEADSSKKSERKKKKAEAKKQASASKERRQELGGGKIDIKSIFSNLKAKASGASATPGASPPTAGITKRAEHSIRNIIWKRADAPDPKSAPKAPTKPGSPPKEPSPLEKKDEAPEPKEADKGSAEEAKPKGERKSKIKALLAKLRSKKEGTKGASAPPPAE</sequence>
<proteinExistence type="predicted"/>
<feature type="compositionally biased region" description="Low complexity" evidence="1">
    <location>
        <begin position="150"/>
        <end position="168"/>
    </location>
</feature>
<protein>
    <submittedName>
        <fullName evidence="2">Uncharacterized protein</fullName>
    </submittedName>
</protein>
<name>A0A2N5W0D4_9BASI</name>
<feature type="compositionally biased region" description="Basic and acidic residues" evidence="1">
    <location>
        <begin position="80"/>
        <end position="92"/>
    </location>
</feature>
<dbReference type="AlphaFoldDB" id="A0A2N5W0D4"/>
<comment type="caution">
    <text evidence="2">The sequence shown here is derived from an EMBL/GenBank/DDBJ whole genome shotgun (WGS) entry which is preliminary data.</text>
</comment>
<organism evidence="2 3">
    <name type="scientific">Puccinia coronata f. sp. avenae</name>
    <dbReference type="NCBI Taxonomy" id="200324"/>
    <lineage>
        <taxon>Eukaryota</taxon>
        <taxon>Fungi</taxon>
        <taxon>Dikarya</taxon>
        <taxon>Basidiomycota</taxon>
        <taxon>Pucciniomycotina</taxon>
        <taxon>Pucciniomycetes</taxon>
        <taxon>Pucciniales</taxon>
        <taxon>Pucciniaceae</taxon>
        <taxon>Puccinia</taxon>
    </lineage>
</organism>
<evidence type="ECO:0000313" key="3">
    <source>
        <dbReference type="Proteomes" id="UP000235388"/>
    </source>
</evidence>
<gene>
    <name evidence="2" type="ORF">PCANC_04573</name>
</gene>